<gene>
    <name evidence="3" type="ORF">IZ6_07250</name>
</gene>
<organism evidence="3 4">
    <name type="scientific">Terrihabitans soli</name>
    <dbReference type="NCBI Taxonomy" id="708113"/>
    <lineage>
        <taxon>Bacteria</taxon>
        <taxon>Pseudomonadati</taxon>
        <taxon>Pseudomonadota</taxon>
        <taxon>Alphaproteobacteria</taxon>
        <taxon>Hyphomicrobiales</taxon>
        <taxon>Terrihabitans</taxon>
    </lineage>
</organism>
<dbReference type="PANTHER" id="PTHR37533:SF2">
    <property type="entry name" value="FLAGELLAR HOOK-LENGTH CONTROL PROTEIN"/>
    <property type="match status" value="1"/>
</dbReference>
<protein>
    <recommendedName>
        <fullName evidence="2">Flagellar hook-length control protein-like C-terminal domain-containing protein</fullName>
    </recommendedName>
</protein>
<reference evidence="3 4" key="1">
    <citation type="submission" date="2020-08" db="EMBL/GenBank/DDBJ databases">
        <title>Genome sequence of Rhizobiales bacterium strain IZ6.</title>
        <authorList>
            <person name="Nakai R."/>
            <person name="Naganuma T."/>
        </authorList>
    </citation>
    <scope>NUCLEOTIDE SEQUENCE [LARGE SCALE GENOMIC DNA]</scope>
    <source>
        <strain evidence="3 4">IZ6</strain>
    </source>
</reference>
<evidence type="ECO:0000313" key="3">
    <source>
        <dbReference type="EMBL" id="BCJ89990.1"/>
    </source>
</evidence>
<feature type="compositionally biased region" description="Basic and acidic residues" evidence="1">
    <location>
        <begin position="548"/>
        <end position="561"/>
    </location>
</feature>
<dbReference type="PANTHER" id="PTHR37533">
    <property type="entry name" value="FLAGELLAR HOOK-LENGTH CONTROL PROTEIN"/>
    <property type="match status" value="1"/>
</dbReference>
<feature type="compositionally biased region" description="Low complexity" evidence="1">
    <location>
        <begin position="363"/>
        <end position="393"/>
    </location>
</feature>
<sequence length="599" mass="60741">MSLTLADLLSPTPQMPKTAAGGVVATSETADGGAFAEALKAFRAGAETATGEAGIAIPVPGEIGAGVPELPVRIQTEAVIGLEAVLLPAPPAEGDAAVETPVIPGAAVPATDGVVTAPVLTGEIPAEGEGETPDAAPDGVTDPNLVIAAPVIAPAPLAAPVAPVVTEDAALTLAVSTETPPDMPQMPLADAEPDTAPLLEGRASAAGAPPPSSLPPVLSTGDTIPDLPKEVVDALAPRAPLPAAEDIAAAVTKPVAPPVTAAPSAPIPAALQDIASDPDVISVQAQAGAVISKDAYEDGDASAPASVTPPPRAVAPTITPLTQTVATPDAEIPAVPAEPVLAADPETKAKAADGALAVLTQKPEAAPAPAKPAAPVEPQAQPVAAAPDAPSDVKAADPKLSVDEKPAPEKPVAERPAPAEKPVQQADTRASQAPVPVNDKPAVTELAAKSVQQQSQNLPATAIPQLASEIVSKVKRGVTRFEVRLDPPELGRIDVRIDVDKDGRVTSRLMVEKTETLDLLKADQRALERALHDAGFKSEQNSLSFSLKDQRDGQAKFEEQRQLQQSSDPAETEEEPVRHVADSAYRAALRGPGGFDLRV</sequence>
<dbReference type="InterPro" id="IPR052563">
    <property type="entry name" value="FliK"/>
</dbReference>
<dbReference type="Gene3D" id="3.30.750.140">
    <property type="match status" value="1"/>
</dbReference>
<dbReference type="InterPro" id="IPR038610">
    <property type="entry name" value="FliK-like_C_sf"/>
</dbReference>
<dbReference type="RefSeq" id="WP_222876655.1">
    <property type="nucleotide sequence ID" value="NZ_AP023361.1"/>
</dbReference>
<dbReference type="InterPro" id="IPR021136">
    <property type="entry name" value="Flagellar_hook_control-like_C"/>
</dbReference>
<feature type="domain" description="Flagellar hook-length control protein-like C-terminal" evidence="2">
    <location>
        <begin position="471"/>
        <end position="550"/>
    </location>
</feature>
<proteinExistence type="predicted"/>
<keyword evidence="4" id="KW-1185">Reference proteome</keyword>
<feature type="compositionally biased region" description="Basic and acidic residues" evidence="1">
    <location>
        <begin position="394"/>
        <end position="413"/>
    </location>
</feature>
<evidence type="ECO:0000259" key="2">
    <source>
        <dbReference type="Pfam" id="PF02120"/>
    </source>
</evidence>
<evidence type="ECO:0000313" key="4">
    <source>
        <dbReference type="Proteomes" id="UP000515317"/>
    </source>
</evidence>
<name>A0A6S6QST6_9HYPH</name>
<feature type="region of interest" description="Disordered" evidence="1">
    <location>
        <begin position="201"/>
        <end position="225"/>
    </location>
</feature>
<accession>A0A6S6QST6</accession>
<dbReference type="CDD" id="cd17470">
    <property type="entry name" value="T3SS_Flik_C"/>
    <property type="match status" value="1"/>
</dbReference>
<feature type="region of interest" description="Disordered" evidence="1">
    <location>
        <begin position="363"/>
        <end position="437"/>
    </location>
</feature>
<dbReference type="Proteomes" id="UP000515317">
    <property type="component" value="Chromosome"/>
</dbReference>
<dbReference type="KEGG" id="tso:IZ6_07250"/>
<dbReference type="AlphaFoldDB" id="A0A6S6QST6"/>
<feature type="region of interest" description="Disordered" evidence="1">
    <location>
        <begin position="539"/>
        <end position="585"/>
    </location>
</feature>
<dbReference type="EMBL" id="AP023361">
    <property type="protein sequence ID" value="BCJ89990.1"/>
    <property type="molecule type" value="Genomic_DNA"/>
</dbReference>
<dbReference type="Pfam" id="PF02120">
    <property type="entry name" value="Flg_hook"/>
    <property type="match status" value="1"/>
</dbReference>
<evidence type="ECO:0000256" key="1">
    <source>
        <dbReference type="SAM" id="MobiDB-lite"/>
    </source>
</evidence>